<keyword evidence="5" id="KW-0378">Hydrolase</keyword>
<protein>
    <submittedName>
        <fullName evidence="6">Uncharacterized protein with HEPN domain</fullName>
    </submittedName>
</protein>
<evidence type="ECO:0000313" key="7">
    <source>
        <dbReference type="Proteomes" id="UP000798951"/>
    </source>
</evidence>
<evidence type="ECO:0000256" key="1">
    <source>
        <dbReference type="ARBA" id="ARBA00022553"/>
    </source>
</evidence>
<proteinExistence type="predicted"/>
<dbReference type="InterPro" id="IPR008201">
    <property type="entry name" value="HepT-like"/>
</dbReference>
<gene>
    <name evidence="6" type="ORF">FNL39_111133</name>
</gene>
<evidence type="ECO:0000256" key="2">
    <source>
        <dbReference type="ARBA" id="ARBA00022649"/>
    </source>
</evidence>
<evidence type="ECO:0000313" key="6">
    <source>
        <dbReference type="EMBL" id="KAF0842552.1"/>
    </source>
</evidence>
<dbReference type="InterPro" id="IPR051813">
    <property type="entry name" value="HepT_RNase_toxin"/>
</dbReference>
<keyword evidence="3" id="KW-0540">Nuclease</keyword>
<reference evidence="6 7" key="1">
    <citation type="submission" date="2019-07" db="EMBL/GenBank/DDBJ databases">
        <title>Genomic Encyclopedia of Type Strains, Phase IV (KMG-IV): sequencing the most valuable type-strain genomes for metagenomic binning, comparative biology and taxonomic classification.</title>
        <authorList>
            <person name="Goeker M."/>
        </authorList>
    </citation>
    <scope>NUCLEOTIDE SEQUENCE [LARGE SCALE GENOMIC DNA]</scope>
    <source>
        <strain evidence="6 7">DSM 44831</strain>
    </source>
</reference>
<comment type="caution">
    <text evidence="6">The sequence shown here is derived from an EMBL/GenBank/DDBJ whole genome shotgun (WGS) entry which is preliminary data.</text>
</comment>
<keyword evidence="7" id="KW-1185">Reference proteome</keyword>
<evidence type="ECO:0000256" key="5">
    <source>
        <dbReference type="ARBA" id="ARBA00022801"/>
    </source>
</evidence>
<dbReference type="PANTHER" id="PTHR34139">
    <property type="entry name" value="UPF0331 PROTEIN MJ0127"/>
    <property type="match status" value="1"/>
</dbReference>
<dbReference type="RefSeq" id="WP_067985774.1">
    <property type="nucleotide sequence ID" value="NZ_VMSD01000011.1"/>
</dbReference>
<organism evidence="6 7">
    <name type="scientific">Nocardia caishijiensis</name>
    <dbReference type="NCBI Taxonomy" id="184756"/>
    <lineage>
        <taxon>Bacteria</taxon>
        <taxon>Bacillati</taxon>
        <taxon>Actinomycetota</taxon>
        <taxon>Actinomycetes</taxon>
        <taxon>Mycobacteriales</taxon>
        <taxon>Nocardiaceae</taxon>
        <taxon>Nocardia</taxon>
    </lineage>
</organism>
<keyword evidence="4" id="KW-0547">Nucleotide-binding</keyword>
<dbReference type="EMBL" id="VMSD01000011">
    <property type="protein sequence ID" value="KAF0842552.1"/>
    <property type="molecule type" value="Genomic_DNA"/>
</dbReference>
<sequence>MSRREDLYLADIVTAHYRIASYLQGLDFSGFQKDDLRQDGVIRQLSIIGEAASSLTQQTRDSQPEIPWKLVRGMRNMLVHQYFDADLIIVFNAATKSVPELAARILALLAQRDPAEAARVITHKPPWLD</sequence>
<accession>A0ABQ6YGD9</accession>
<evidence type="ECO:0000256" key="4">
    <source>
        <dbReference type="ARBA" id="ARBA00022741"/>
    </source>
</evidence>
<dbReference type="Proteomes" id="UP000798951">
    <property type="component" value="Unassembled WGS sequence"/>
</dbReference>
<keyword evidence="2" id="KW-1277">Toxin-antitoxin system</keyword>
<dbReference type="PANTHER" id="PTHR34139:SF1">
    <property type="entry name" value="RNASE MJ1380-RELATED"/>
    <property type="match status" value="1"/>
</dbReference>
<evidence type="ECO:0000256" key="3">
    <source>
        <dbReference type="ARBA" id="ARBA00022722"/>
    </source>
</evidence>
<dbReference type="Pfam" id="PF01934">
    <property type="entry name" value="HepT-like"/>
    <property type="match status" value="1"/>
</dbReference>
<keyword evidence="1" id="KW-0597">Phosphoprotein</keyword>
<name>A0ABQ6YGD9_9NOCA</name>